<organism evidence="2 3">
    <name type="scientific">Actinacidiphila acididurans</name>
    <dbReference type="NCBI Taxonomy" id="2784346"/>
    <lineage>
        <taxon>Bacteria</taxon>
        <taxon>Bacillati</taxon>
        <taxon>Actinomycetota</taxon>
        <taxon>Actinomycetes</taxon>
        <taxon>Kitasatosporales</taxon>
        <taxon>Streptomycetaceae</taxon>
        <taxon>Actinacidiphila</taxon>
    </lineage>
</organism>
<comment type="caution">
    <text evidence="2">The sequence shown here is derived from an EMBL/GenBank/DDBJ whole genome shotgun (WGS) entry which is preliminary data.</text>
</comment>
<dbReference type="RefSeq" id="WP_205356873.1">
    <property type="nucleotide sequence ID" value="NZ_JADKYB010000005.1"/>
</dbReference>
<reference evidence="2 3" key="1">
    <citation type="submission" date="2021-01" db="EMBL/GenBank/DDBJ databases">
        <title>Streptomyces acididurans sp. nov., isolated from a peat swamp forest soil.</title>
        <authorList>
            <person name="Chantavorakit T."/>
            <person name="Duangmal K."/>
        </authorList>
    </citation>
    <scope>NUCLEOTIDE SEQUENCE [LARGE SCALE GENOMIC DNA]</scope>
    <source>
        <strain evidence="2 3">KK5PA1</strain>
    </source>
</reference>
<feature type="region of interest" description="Disordered" evidence="1">
    <location>
        <begin position="301"/>
        <end position="337"/>
    </location>
</feature>
<dbReference type="Pfam" id="PF19379">
    <property type="entry name" value="DUF5954"/>
    <property type="match status" value="1"/>
</dbReference>
<dbReference type="Proteomes" id="UP000749040">
    <property type="component" value="Unassembled WGS sequence"/>
</dbReference>
<dbReference type="InterPro" id="IPR045998">
    <property type="entry name" value="DUF5954"/>
</dbReference>
<feature type="region of interest" description="Disordered" evidence="1">
    <location>
        <begin position="131"/>
        <end position="172"/>
    </location>
</feature>
<evidence type="ECO:0000256" key="1">
    <source>
        <dbReference type="SAM" id="MobiDB-lite"/>
    </source>
</evidence>
<evidence type="ECO:0008006" key="4">
    <source>
        <dbReference type="Google" id="ProtNLM"/>
    </source>
</evidence>
<sequence length="337" mass="37428">MDGDWKQQLDALHDGLVRRDDPAAWVTEMDAMDASQRYPDVAVRGPLFGVAALDPAAGPGWRLLKPVMDGMPQQARDALNSHLWFTAKDGTQDRAVRRELLAAVDVLEREPVNELEVLGVRYRVVRGDEFARTGPEGLEPPRPTDAEPPDISWDGPDAGPSPDLGHPLDPTGPAGLMAGALRLAMQDFTYAGARFPARVRRDSERAVVTHPQVALLPVTFRVVENSGHGWSSHGTFMSTPHGARRLLYSALTETWPLIQNFGRREKELYGRAAEKFRARGRADEMRVDGRRFRICRAERMVRCGPDGPEPPRPSDQDDYGPVKIHPTMDEEGALTYD</sequence>
<dbReference type="EMBL" id="JADKYB010000005">
    <property type="protein sequence ID" value="MBM9504997.1"/>
    <property type="molecule type" value="Genomic_DNA"/>
</dbReference>
<gene>
    <name evidence="2" type="ORF">ITX44_10680</name>
</gene>
<keyword evidence="3" id="KW-1185">Reference proteome</keyword>
<name>A0ABS2TQ88_9ACTN</name>
<evidence type="ECO:0000313" key="2">
    <source>
        <dbReference type="EMBL" id="MBM9504997.1"/>
    </source>
</evidence>
<accession>A0ABS2TQ88</accession>
<proteinExistence type="predicted"/>
<protein>
    <recommendedName>
        <fullName evidence="4">Aromatic ring-opening dioxygenase LigA</fullName>
    </recommendedName>
</protein>
<evidence type="ECO:0000313" key="3">
    <source>
        <dbReference type="Proteomes" id="UP000749040"/>
    </source>
</evidence>